<dbReference type="Proteomes" id="UP000318017">
    <property type="component" value="Chromosome"/>
</dbReference>
<dbReference type="GO" id="GO:0000160">
    <property type="term" value="P:phosphorelay signal transduction system"/>
    <property type="evidence" value="ECO:0007669"/>
    <property type="project" value="InterPro"/>
</dbReference>
<dbReference type="InterPro" id="IPR011006">
    <property type="entry name" value="CheY-like_superfamily"/>
</dbReference>
<dbReference type="SUPFAM" id="SSF52172">
    <property type="entry name" value="CheY-like"/>
    <property type="match status" value="1"/>
</dbReference>
<dbReference type="InterPro" id="IPR050595">
    <property type="entry name" value="Bact_response_regulator"/>
</dbReference>
<gene>
    <name evidence="4" type="primary">mprA_1</name>
    <name evidence="4" type="ORF">Q31a_00800</name>
</gene>
<name>A0A518FZP3_9BACT</name>
<feature type="modified residue" description="4-aspartylphosphate" evidence="2">
    <location>
        <position position="57"/>
    </location>
</feature>
<dbReference type="InterPro" id="IPR001789">
    <property type="entry name" value="Sig_transdc_resp-reg_receiver"/>
</dbReference>
<dbReference type="OrthoDB" id="280492at2"/>
<dbReference type="KEGG" id="ahel:Q31a_00800"/>
<dbReference type="PANTHER" id="PTHR44591">
    <property type="entry name" value="STRESS RESPONSE REGULATOR PROTEIN 1"/>
    <property type="match status" value="1"/>
</dbReference>
<dbReference type="SMART" id="SM00448">
    <property type="entry name" value="REC"/>
    <property type="match status" value="1"/>
</dbReference>
<accession>A0A518FZP3</accession>
<organism evidence="4 5">
    <name type="scientific">Aureliella helgolandensis</name>
    <dbReference type="NCBI Taxonomy" id="2527968"/>
    <lineage>
        <taxon>Bacteria</taxon>
        <taxon>Pseudomonadati</taxon>
        <taxon>Planctomycetota</taxon>
        <taxon>Planctomycetia</taxon>
        <taxon>Pirellulales</taxon>
        <taxon>Pirellulaceae</taxon>
        <taxon>Aureliella</taxon>
    </lineage>
</organism>
<dbReference type="AlphaFoldDB" id="A0A518FZP3"/>
<proteinExistence type="predicted"/>
<dbReference type="Gene3D" id="3.40.50.2300">
    <property type="match status" value="1"/>
</dbReference>
<dbReference type="EMBL" id="CP036298">
    <property type="protein sequence ID" value="QDV21801.1"/>
    <property type="molecule type" value="Genomic_DNA"/>
</dbReference>
<dbReference type="Pfam" id="PF00072">
    <property type="entry name" value="Response_reg"/>
    <property type="match status" value="1"/>
</dbReference>
<evidence type="ECO:0000259" key="3">
    <source>
        <dbReference type="PROSITE" id="PS50110"/>
    </source>
</evidence>
<dbReference type="CDD" id="cd00156">
    <property type="entry name" value="REC"/>
    <property type="match status" value="1"/>
</dbReference>
<dbReference type="PROSITE" id="PS50110">
    <property type="entry name" value="RESPONSE_REGULATORY"/>
    <property type="match status" value="1"/>
</dbReference>
<reference evidence="4 5" key="1">
    <citation type="submission" date="2019-02" db="EMBL/GenBank/DDBJ databases">
        <title>Deep-cultivation of Planctomycetes and their phenomic and genomic characterization uncovers novel biology.</title>
        <authorList>
            <person name="Wiegand S."/>
            <person name="Jogler M."/>
            <person name="Boedeker C."/>
            <person name="Pinto D."/>
            <person name="Vollmers J."/>
            <person name="Rivas-Marin E."/>
            <person name="Kohn T."/>
            <person name="Peeters S.H."/>
            <person name="Heuer A."/>
            <person name="Rast P."/>
            <person name="Oberbeckmann S."/>
            <person name="Bunk B."/>
            <person name="Jeske O."/>
            <person name="Meyerdierks A."/>
            <person name="Storesund J.E."/>
            <person name="Kallscheuer N."/>
            <person name="Luecker S."/>
            <person name="Lage O.M."/>
            <person name="Pohl T."/>
            <person name="Merkel B.J."/>
            <person name="Hornburger P."/>
            <person name="Mueller R.-W."/>
            <person name="Bruemmer F."/>
            <person name="Labrenz M."/>
            <person name="Spormann A.M."/>
            <person name="Op den Camp H."/>
            <person name="Overmann J."/>
            <person name="Amann R."/>
            <person name="Jetten M.S.M."/>
            <person name="Mascher T."/>
            <person name="Medema M.H."/>
            <person name="Devos D.P."/>
            <person name="Kaster A.-K."/>
            <person name="Ovreas L."/>
            <person name="Rohde M."/>
            <person name="Galperin M.Y."/>
            <person name="Jogler C."/>
        </authorList>
    </citation>
    <scope>NUCLEOTIDE SEQUENCE [LARGE SCALE GENOMIC DNA]</scope>
    <source>
        <strain evidence="4 5">Q31a</strain>
    </source>
</reference>
<evidence type="ECO:0000313" key="4">
    <source>
        <dbReference type="EMBL" id="QDV21801.1"/>
    </source>
</evidence>
<evidence type="ECO:0000256" key="2">
    <source>
        <dbReference type="PROSITE-ProRule" id="PRU00169"/>
    </source>
</evidence>
<keyword evidence="1 2" id="KW-0597">Phosphoprotein</keyword>
<dbReference type="RefSeq" id="WP_145072487.1">
    <property type="nucleotide sequence ID" value="NZ_CP036298.1"/>
</dbReference>
<protein>
    <submittedName>
        <fullName evidence="4">Response regulator MprA</fullName>
    </submittedName>
</protein>
<evidence type="ECO:0000256" key="1">
    <source>
        <dbReference type="ARBA" id="ARBA00022553"/>
    </source>
</evidence>
<sequence length="131" mass="14898">MQWEKPKLLIADDDRDFRESLGEVFQRRGYGTHFASDGREAVEFVQSTDELHLVLLDVHMPRLSGLEALGQIRRVVSTNLPCILMSAKLDDSIVEQAHALATDTVLSKPFTLRDITAMVEDVLRRSYGWQL</sequence>
<feature type="domain" description="Response regulatory" evidence="3">
    <location>
        <begin position="7"/>
        <end position="123"/>
    </location>
</feature>
<dbReference type="PANTHER" id="PTHR44591:SF23">
    <property type="entry name" value="CHEY SUBFAMILY"/>
    <property type="match status" value="1"/>
</dbReference>
<evidence type="ECO:0000313" key="5">
    <source>
        <dbReference type="Proteomes" id="UP000318017"/>
    </source>
</evidence>
<keyword evidence="5" id="KW-1185">Reference proteome</keyword>